<dbReference type="Gene3D" id="1.20.1250.20">
    <property type="entry name" value="MFS general substrate transporter like domains"/>
    <property type="match status" value="1"/>
</dbReference>
<feature type="transmembrane region" description="Helical" evidence="15">
    <location>
        <begin position="538"/>
        <end position="561"/>
    </location>
</feature>
<feature type="region of interest" description="Disordered" evidence="14">
    <location>
        <begin position="1"/>
        <end position="47"/>
    </location>
</feature>
<evidence type="ECO:0000256" key="11">
    <source>
        <dbReference type="PIRSR" id="PIRSR600175-1"/>
    </source>
</evidence>
<keyword evidence="6 13" id="KW-0812">Transmembrane</keyword>
<feature type="transmembrane region" description="Helical" evidence="15">
    <location>
        <begin position="618"/>
        <end position="639"/>
    </location>
</feature>
<feature type="transmembrane region" description="Helical" evidence="15">
    <location>
        <begin position="833"/>
        <end position="858"/>
    </location>
</feature>
<keyword evidence="10 12" id="KW-1015">Disulfide bond</keyword>
<organism evidence="17 18">
    <name type="scientific">Hermetia illucens</name>
    <name type="common">Black soldier fly</name>
    <dbReference type="NCBI Taxonomy" id="343691"/>
    <lineage>
        <taxon>Eukaryota</taxon>
        <taxon>Metazoa</taxon>
        <taxon>Ecdysozoa</taxon>
        <taxon>Arthropoda</taxon>
        <taxon>Hexapoda</taxon>
        <taxon>Insecta</taxon>
        <taxon>Pterygota</taxon>
        <taxon>Neoptera</taxon>
        <taxon>Endopterygota</taxon>
        <taxon>Diptera</taxon>
        <taxon>Brachycera</taxon>
        <taxon>Stratiomyomorpha</taxon>
        <taxon>Stratiomyidae</taxon>
        <taxon>Hermetiinae</taxon>
        <taxon>Hermetia</taxon>
    </lineage>
</organism>
<keyword evidence="18" id="KW-1185">Reference proteome</keyword>
<dbReference type="PROSITE" id="PS50267">
    <property type="entry name" value="NA_NEUROTRAN_SYMP_3"/>
    <property type="match status" value="1"/>
</dbReference>
<dbReference type="InterPro" id="IPR002350">
    <property type="entry name" value="Kazal_dom"/>
</dbReference>
<feature type="transmembrane region" description="Helical" evidence="15">
    <location>
        <begin position="1534"/>
        <end position="1557"/>
    </location>
</feature>
<feature type="compositionally biased region" description="Basic and acidic residues" evidence="14">
    <location>
        <begin position="102"/>
        <end position="127"/>
    </location>
</feature>
<keyword evidence="5" id="KW-1003">Cell membrane</keyword>
<dbReference type="InterPro" id="IPR037272">
    <property type="entry name" value="SNS_sf"/>
</dbReference>
<feature type="compositionally biased region" description="Polar residues" evidence="14">
    <location>
        <begin position="1611"/>
        <end position="1626"/>
    </location>
</feature>
<dbReference type="GO" id="GO:0019226">
    <property type="term" value="P:transmission of nerve impulse"/>
    <property type="evidence" value="ECO:0007669"/>
    <property type="project" value="InterPro"/>
</dbReference>
<feature type="transmembrane region" description="Helical" evidence="15">
    <location>
        <begin position="1252"/>
        <end position="1271"/>
    </location>
</feature>
<comment type="similarity">
    <text evidence="3">Belongs to the organo anion transporter (TC 2.A.60) family.</text>
</comment>
<feature type="transmembrane region" description="Helical" evidence="15">
    <location>
        <begin position="1117"/>
        <end position="1142"/>
    </location>
</feature>
<evidence type="ECO:0000256" key="14">
    <source>
        <dbReference type="SAM" id="MobiDB-lite"/>
    </source>
</evidence>
<dbReference type="GO" id="GO:0046872">
    <property type="term" value="F:metal ion binding"/>
    <property type="evidence" value="ECO:0007669"/>
    <property type="project" value="UniProtKB-KW"/>
</dbReference>
<evidence type="ECO:0000256" key="7">
    <source>
        <dbReference type="ARBA" id="ARBA00022847"/>
    </source>
</evidence>
<evidence type="ECO:0000256" key="10">
    <source>
        <dbReference type="ARBA" id="ARBA00023157"/>
    </source>
</evidence>
<evidence type="ECO:0000256" key="4">
    <source>
        <dbReference type="ARBA" id="ARBA00022448"/>
    </source>
</evidence>
<keyword evidence="11" id="KW-0915">Sodium</keyword>
<evidence type="ECO:0000313" key="18">
    <source>
        <dbReference type="Proteomes" id="UP000594454"/>
    </source>
</evidence>
<evidence type="ECO:0000256" key="8">
    <source>
        <dbReference type="ARBA" id="ARBA00022989"/>
    </source>
</evidence>
<feature type="transmembrane region" description="Helical" evidence="15">
    <location>
        <begin position="375"/>
        <end position="396"/>
    </location>
</feature>
<feature type="compositionally biased region" description="Polar residues" evidence="14">
    <location>
        <begin position="1656"/>
        <end position="1694"/>
    </location>
</feature>
<feature type="binding site" evidence="11">
    <location>
        <position position="358"/>
    </location>
    <ligand>
        <name>Na(+)</name>
        <dbReference type="ChEBI" id="CHEBI:29101"/>
        <label>1</label>
    </ligand>
</feature>
<dbReference type="GO" id="GO:0005034">
    <property type="term" value="F:osmosensor activity"/>
    <property type="evidence" value="ECO:0007669"/>
    <property type="project" value="InterPro"/>
</dbReference>
<dbReference type="InterPro" id="IPR002944">
    <property type="entry name" value="Na/ntran_symport_inebriated"/>
</dbReference>
<feature type="region of interest" description="Disordered" evidence="14">
    <location>
        <begin position="303"/>
        <end position="327"/>
    </location>
</feature>
<feature type="transmembrane region" description="Helical" evidence="15">
    <location>
        <begin position="345"/>
        <end position="363"/>
    </location>
</feature>
<proteinExistence type="inferred from homology"/>
<evidence type="ECO:0000256" key="3">
    <source>
        <dbReference type="ARBA" id="ARBA00009657"/>
    </source>
</evidence>
<dbReference type="PROSITE" id="PS00610">
    <property type="entry name" value="NA_NEUROTRAN_SYMP_1"/>
    <property type="match status" value="1"/>
</dbReference>
<feature type="binding site" evidence="11">
    <location>
        <position position="624"/>
    </location>
    <ligand>
        <name>Na(+)</name>
        <dbReference type="ChEBI" id="CHEBI:29101"/>
        <label>1</label>
    </ligand>
</feature>
<feature type="transmembrane region" description="Helical" evidence="15">
    <location>
        <begin position="1333"/>
        <end position="1352"/>
    </location>
</feature>
<feature type="transmembrane region" description="Helical" evidence="15">
    <location>
        <begin position="753"/>
        <end position="773"/>
    </location>
</feature>
<feature type="compositionally biased region" description="Basic and acidic residues" evidence="14">
    <location>
        <begin position="1587"/>
        <end position="1596"/>
    </location>
</feature>
<feature type="binding site" evidence="11">
    <location>
        <position position="693"/>
    </location>
    <ligand>
        <name>Na(+)</name>
        <dbReference type="ChEBI" id="CHEBI:29101"/>
        <label>1</label>
    </ligand>
</feature>
<feature type="transmembrane region" description="Helical" evidence="15">
    <location>
        <begin position="417"/>
        <end position="445"/>
    </location>
</feature>
<dbReference type="Pfam" id="PF00209">
    <property type="entry name" value="SNF"/>
    <property type="match status" value="1"/>
</dbReference>
<feature type="binding site" evidence="11">
    <location>
        <position position="354"/>
    </location>
    <ligand>
        <name>Na(+)</name>
        <dbReference type="ChEBI" id="CHEBI:29101"/>
        <label>1</label>
    </ligand>
</feature>
<gene>
    <name evidence="17" type="ORF">HERILL_LOCUS3315</name>
</gene>
<evidence type="ECO:0000259" key="16">
    <source>
        <dbReference type="PROSITE" id="PS51465"/>
    </source>
</evidence>
<protein>
    <recommendedName>
        <fullName evidence="13">Transporter</fullName>
    </recommendedName>
</protein>
<dbReference type="Proteomes" id="UP000594454">
    <property type="component" value="Chromosome 1"/>
</dbReference>
<keyword evidence="11" id="KW-0479">Metal-binding</keyword>
<feature type="compositionally biased region" description="Polar residues" evidence="14">
    <location>
        <begin position="29"/>
        <end position="42"/>
    </location>
</feature>
<keyword evidence="7 13" id="KW-0769">Symport</keyword>
<feature type="binding site" evidence="11">
    <location>
        <position position="689"/>
    </location>
    <ligand>
        <name>Na(+)</name>
        <dbReference type="ChEBI" id="CHEBI:29101"/>
        <label>1</label>
    </ligand>
</feature>
<evidence type="ECO:0000256" key="1">
    <source>
        <dbReference type="ARBA" id="ARBA00004651"/>
    </source>
</evidence>
<dbReference type="PANTHER" id="PTHR11616">
    <property type="entry name" value="SODIUM/CHLORIDE DEPENDENT TRANSPORTER"/>
    <property type="match status" value="1"/>
</dbReference>
<feature type="disulfide bond" evidence="12">
    <location>
        <begin position="457"/>
        <end position="466"/>
    </location>
</feature>
<comment type="subcellular location">
    <subcellularLocation>
        <location evidence="1">Cell membrane</location>
        <topology evidence="1">Multi-pass membrane protein</topology>
    </subcellularLocation>
</comment>
<dbReference type="GO" id="GO:0005283">
    <property type="term" value="F:amino acid:sodium symporter activity"/>
    <property type="evidence" value="ECO:0007669"/>
    <property type="project" value="TreeGrafter"/>
</dbReference>
<feature type="transmembrane region" description="Helical" evidence="15">
    <location>
        <begin position="1057"/>
        <end position="1076"/>
    </location>
</feature>
<feature type="domain" description="Kazal-like" evidence="16">
    <location>
        <begin position="1366"/>
        <end position="1423"/>
    </location>
</feature>
<dbReference type="GO" id="GO:0005328">
    <property type="term" value="F:neurotransmitter:sodium symporter activity"/>
    <property type="evidence" value="ECO:0007669"/>
    <property type="project" value="InterPro"/>
</dbReference>
<keyword evidence="8 15" id="KW-1133">Transmembrane helix</keyword>
<name>A0A7R8YS38_HERIL</name>
<feature type="region of interest" description="Disordered" evidence="14">
    <location>
        <begin position="1611"/>
        <end position="1694"/>
    </location>
</feature>
<feature type="region of interest" description="Disordered" evidence="14">
    <location>
        <begin position="66"/>
        <end position="135"/>
    </location>
</feature>
<dbReference type="SUPFAM" id="SSF161070">
    <property type="entry name" value="SNF-like"/>
    <property type="match status" value="1"/>
</dbReference>
<feature type="transmembrane region" description="Helical" evidence="15">
    <location>
        <begin position="793"/>
        <end position="813"/>
    </location>
</feature>
<dbReference type="OrthoDB" id="6581954at2759"/>
<dbReference type="PROSITE" id="PS51465">
    <property type="entry name" value="KAZAL_2"/>
    <property type="match status" value="1"/>
</dbReference>
<dbReference type="GO" id="GO:0089718">
    <property type="term" value="P:amino acid import across plasma membrane"/>
    <property type="evidence" value="ECO:0007669"/>
    <property type="project" value="TreeGrafter"/>
</dbReference>
<feature type="binding site" evidence="11">
    <location>
        <position position="351"/>
    </location>
    <ligand>
        <name>Na(+)</name>
        <dbReference type="ChEBI" id="CHEBI:29101"/>
        <label>1</label>
    </ligand>
</feature>
<dbReference type="GO" id="GO:0042065">
    <property type="term" value="P:glial cell growth"/>
    <property type="evidence" value="ECO:0007669"/>
    <property type="project" value="InterPro"/>
</dbReference>
<dbReference type="GO" id="GO:0005886">
    <property type="term" value="C:plasma membrane"/>
    <property type="evidence" value="ECO:0007669"/>
    <property type="project" value="UniProtKB-SubCell"/>
</dbReference>
<feature type="transmembrane region" description="Helical" evidence="15">
    <location>
        <begin position="1300"/>
        <end position="1321"/>
    </location>
</feature>
<evidence type="ECO:0000256" key="6">
    <source>
        <dbReference type="ARBA" id="ARBA00022692"/>
    </source>
</evidence>
<dbReference type="PRINTS" id="PR01205">
    <property type="entry name" value="INEBRIATED"/>
</dbReference>
<feature type="transmembrane region" description="Helical" evidence="15">
    <location>
        <begin position="678"/>
        <end position="702"/>
    </location>
</feature>
<keyword evidence="4 13" id="KW-0813">Transport</keyword>
<dbReference type="InterPro" id="IPR036259">
    <property type="entry name" value="MFS_trans_sf"/>
</dbReference>
<feature type="transmembrane region" description="Helical" evidence="15">
    <location>
        <begin position="722"/>
        <end position="747"/>
    </location>
</feature>
<accession>A0A7R8YS38</accession>
<feature type="transmembrane region" description="Helical" evidence="15">
    <location>
        <begin position="1184"/>
        <end position="1204"/>
    </location>
</feature>
<dbReference type="EMBL" id="LR899009">
    <property type="protein sequence ID" value="CAD7080144.1"/>
    <property type="molecule type" value="Genomic_DNA"/>
</dbReference>
<evidence type="ECO:0000256" key="9">
    <source>
        <dbReference type="ARBA" id="ARBA00023136"/>
    </source>
</evidence>
<feature type="transmembrane region" description="Helical" evidence="15">
    <location>
        <begin position="507"/>
        <end position="526"/>
    </location>
</feature>
<evidence type="ECO:0000256" key="12">
    <source>
        <dbReference type="PIRSR" id="PIRSR600175-2"/>
    </source>
</evidence>
<evidence type="ECO:0000256" key="13">
    <source>
        <dbReference type="RuleBase" id="RU003732"/>
    </source>
</evidence>
<comment type="similarity">
    <text evidence="2 13">Belongs to the sodium:neurotransmitter symporter (SNF) (TC 2.A.22) family.</text>
</comment>
<evidence type="ECO:0000256" key="5">
    <source>
        <dbReference type="ARBA" id="ARBA00022475"/>
    </source>
</evidence>
<feature type="binding site" evidence="11">
    <location>
        <position position="592"/>
    </location>
    <ligand>
        <name>Na(+)</name>
        <dbReference type="ChEBI" id="CHEBI:29101"/>
        <label>1</label>
    </ligand>
</feature>
<evidence type="ECO:0000256" key="15">
    <source>
        <dbReference type="SAM" id="Phobius"/>
    </source>
</evidence>
<dbReference type="PRINTS" id="PR00176">
    <property type="entry name" value="NANEUSMPORT"/>
</dbReference>
<dbReference type="CDD" id="cd17336">
    <property type="entry name" value="MFS_SLCO_OATP"/>
    <property type="match status" value="1"/>
</dbReference>
<dbReference type="InterPro" id="IPR000175">
    <property type="entry name" value="Na/ntran_symport"/>
</dbReference>
<evidence type="ECO:0000313" key="17">
    <source>
        <dbReference type="EMBL" id="CAD7080144.1"/>
    </source>
</evidence>
<dbReference type="InParanoid" id="A0A7R8YS38"/>
<keyword evidence="9 15" id="KW-0472">Membrane</keyword>
<evidence type="ECO:0000256" key="2">
    <source>
        <dbReference type="ARBA" id="ARBA00006459"/>
    </source>
</evidence>
<feature type="transmembrane region" description="Helical" evidence="15">
    <location>
        <begin position="1031"/>
        <end position="1051"/>
    </location>
</feature>
<sequence>MMNAAIPPIDRHNGLVTNNNSEGKLPSPDQRSNTITTSNPTLRENGDLQIYESDRNMVDRGNTILQSQLDNNNITDDETSSEKQSLLPSSRPKFTIAPVSSHHGDHHSSSEAVSDHHDHHQRQEPPRFTHTSTLVIPTIQEPTEEDTDTYEWEAIGNQSGMNSNKQSGENVNITVDDHSDAIYQIDNGPVPMSTATATTACTLALPPISSTYSANPRPSHAGLRTVKSAHRLHNVHESFAPKASAKMHRTSSYVFGDASINNRVFTDTTSIRSLASIGMGSTDGRKMVIRRVPTSPTELLKIVNPQTPIPNGGDDDDESYGGVSDDPDAANLKPRRQHWANKMQFVLACIGYSVGLGNVWRFPYLCYKSGGGVFLIPYLIILVICGIPMLFMELAVGQYTGRGPIGALGQICPLFKGAGLGGVIVSFIMSTYYSVIIAYAIYYFFTSFKPVMPWTDCNNRWNTPDCWVPQRLDANITPSNLSRTPSEEFFENKVLKISAGIEYAGSMRWELVACLICAWLLVYFAIWKSIKSSAKVRYFTATFPFVLIIVLMGRALTLDGAEDGLRFFFRPKWELLQHANVWINAAAQNFNSLGIAFGSMISFASYNKYNNNILHDTLAVSAVNAVTSILVGVFAFATLGNLAFEQNTSIENAISDGPGLIFVVYPQAMAKMPAGQMWAVMFFFMLLCLGLNSQFAIVEVVVTAIQDGFPDWIKRKLIYHELLVLIICIISFFFGLPNLIQGGIYFFQLVDHYAASISIMFLAFFQIIAIAWFYGVNRLSKNVKQMTGKAPSFYFTSCWLICAPFLLISLWIFSLINYQQPTYHNGRYVYPDWAYGIGWSIAALSLICIPAYAIVSIFRAGGNNCFDKLKGTTTPNIYECRICGEHHCEHDFPDEQYVLPQEMTPIIHPKILLKTPPPGHISRINPPLMKHNSTVEEVNEEPESPKKLVKKYHIITETNSFRTWTEEKRHRCNLFRLMPTIYLKDQLIAVYKRLDVAMDQGILQGAVDSYFRISVKQAALDYGFDAAIVDWLLAANSIAQSIIAIFITHWASKFHHMSWLGCLTMIQALGCIMVIVPTISSQNLEGSSTSLAPITPLCQKTANIKFTNGKPYAVDTLVLLFILQLGTSLGATVFYTLGFTYLDDNAELVDSPALIGTALAARFWGPQFGSAVSLAVNATPFTWWLGWTVIAPSLFILGFLLTLFPRRLLKTVIKMAANRIIETNNLTPHQPAKFIEDVNLWPSLKRLFQNRILILNILAMMFIQAASMNYLNSEQDYLKSRFFVPSNEASGLINEWTSRFLANLLKPPTIALTVLVAGLIIAKINPSARSLTIWNISIGVITCLLYVSYIFIKCPNVKMAATMGNKIMQPFCASSCECPQNLQFLPVCPQGSIQTYFSPCHAGCSSQTVLNDVTIYQNCTCGADSSFTTKNILATEGACNYKSCQKMWIVFQTMVIFSAALLSSGIIGRIIISLRSVLTQDKSLALALELTMVGLFTYIPTKIGYYFVSVYTCQFQSVSNSECELHQSPLHGNILNIISASLILIAIILDCVLLAFVKYLDCYHDTTEESFRTLPLRAISSNSRYEELTENGRDEQDGSFVDSNSPLIHSIQSTQPSFRGTSNTTSENHEESPSRALTADSPVDSNTEHLDFNVANGDNNTGQSTDETTGPSNIYSNTQQSRKNVGPTSPETDF</sequence>
<reference evidence="17 18" key="1">
    <citation type="submission" date="2020-11" db="EMBL/GenBank/DDBJ databases">
        <authorList>
            <person name="Wallbank WR R."/>
            <person name="Pardo Diaz C."/>
            <person name="Kozak K."/>
            <person name="Martin S."/>
            <person name="Jiggins C."/>
            <person name="Moest M."/>
            <person name="Warren A I."/>
            <person name="Generalovic N T."/>
            <person name="Byers J.R.P. K."/>
            <person name="Montejo-Kovacevich G."/>
            <person name="Yen C E."/>
        </authorList>
    </citation>
    <scope>NUCLEOTIDE SEQUENCE [LARGE SCALE GENOMIC DNA]</scope>
</reference>
<dbReference type="SUPFAM" id="SSF103473">
    <property type="entry name" value="MFS general substrate transporter"/>
    <property type="match status" value="1"/>
</dbReference>
<dbReference type="Pfam" id="PF03137">
    <property type="entry name" value="OATP"/>
    <property type="match status" value="1"/>
</dbReference>
<feature type="transmembrane region" description="Helical" evidence="15">
    <location>
        <begin position="1484"/>
        <end position="1501"/>
    </location>
</feature>
<dbReference type="PANTHER" id="PTHR11616:SF303">
    <property type="entry name" value="SODIUM- AND CHLORIDE-DEPENDENT GABA TRANSPORTER INE"/>
    <property type="match status" value="1"/>
</dbReference>
<dbReference type="InterPro" id="IPR004156">
    <property type="entry name" value="OATP"/>
</dbReference>
<feature type="region of interest" description="Disordered" evidence="14">
    <location>
        <begin position="1587"/>
        <end position="1606"/>
    </location>
</feature>
<feature type="transmembrane region" description="Helical" evidence="15">
    <location>
        <begin position="1448"/>
        <end position="1472"/>
    </location>
</feature>